<organism evidence="1 2">
    <name type="scientific">Acidimangrovimonas pyrenivorans</name>
    <dbReference type="NCBI Taxonomy" id="2030798"/>
    <lineage>
        <taxon>Bacteria</taxon>
        <taxon>Pseudomonadati</taxon>
        <taxon>Pseudomonadota</taxon>
        <taxon>Alphaproteobacteria</taxon>
        <taxon>Rhodobacterales</taxon>
        <taxon>Paracoccaceae</taxon>
        <taxon>Acidimangrovimonas</taxon>
    </lineage>
</organism>
<dbReference type="EMBL" id="JBHRSK010000014">
    <property type="protein sequence ID" value="MFC2969563.1"/>
    <property type="molecule type" value="Genomic_DNA"/>
</dbReference>
<sequence length="129" mass="14291">MPDRDNETVNTFKKKAKTMYTVGEYGQSTAANHAQGPAVDYGQLFESFRDARNAFERLLEKGEGRPAYDLVRDPDYLELHKSGVMIGVIGGEAAIKGAIEALAALHETRQEAARGELQRLWCGMGTWTQ</sequence>
<evidence type="ECO:0000313" key="1">
    <source>
        <dbReference type="EMBL" id="MFC2969563.1"/>
    </source>
</evidence>
<protein>
    <submittedName>
        <fullName evidence="1">Uncharacterized protein</fullName>
    </submittedName>
</protein>
<name>A0ABV7AJI9_9RHOB</name>
<comment type="caution">
    <text evidence="1">The sequence shown here is derived from an EMBL/GenBank/DDBJ whole genome shotgun (WGS) entry which is preliminary data.</text>
</comment>
<reference evidence="2" key="1">
    <citation type="journal article" date="2019" name="Int. J. Syst. Evol. Microbiol.">
        <title>The Global Catalogue of Microorganisms (GCM) 10K type strain sequencing project: providing services to taxonomists for standard genome sequencing and annotation.</title>
        <authorList>
            <consortium name="The Broad Institute Genomics Platform"/>
            <consortium name="The Broad Institute Genome Sequencing Center for Infectious Disease"/>
            <person name="Wu L."/>
            <person name="Ma J."/>
        </authorList>
    </citation>
    <scope>NUCLEOTIDE SEQUENCE [LARGE SCALE GENOMIC DNA]</scope>
    <source>
        <strain evidence="2">KCTC 62192</strain>
    </source>
</reference>
<accession>A0ABV7AJI9</accession>
<keyword evidence="2" id="KW-1185">Reference proteome</keyword>
<dbReference type="RefSeq" id="WP_377834273.1">
    <property type="nucleotide sequence ID" value="NZ_JBHRSK010000014.1"/>
</dbReference>
<proteinExistence type="predicted"/>
<gene>
    <name evidence="1" type="ORF">ACFOES_15795</name>
</gene>
<evidence type="ECO:0000313" key="2">
    <source>
        <dbReference type="Proteomes" id="UP001595443"/>
    </source>
</evidence>
<dbReference type="Proteomes" id="UP001595443">
    <property type="component" value="Unassembled WGS sequence"/>
</dbReference>